<gene>
    <name evidence="2" type="ORF">GCM10023156_26060</name>
</gene>
<comment type="caution">
    <text evidence="2">The sequence shown here is derived from an EMBL/GenBank/DDBJ whole genome shotgun (WGS) entry which is preliminary data.</text>
</comment>
<evidence type="ECO:0000313" key="3">
    <source>
        <dbReference type="Proteomes" id="UP001500840"/>
    </source>
</evidence>
<sequence>MDVNSGVLRNGKAANPVKDRSRPIGINIAIANEATKSISGPRKKNGSHSIGLRDAPKDLQKNAATPKHTADHPMTIARDNPYESASNSDIGARVSFCRRMVAVTGQRRRNFNCNF</sequence>
<name>A0ABP8MPS0_9BACT</name>
<keyword evidence="3" id="KW-1185">Reference proteome</keyword>
<evidence type="ECO:0000256" key="1">
    <source>
        <dbReference type="SAM" id="MobiDB-lite"/>
    </source>
</evidence>
<proteinExistence type="predicted"/>
<organism evidence="2 3">
    <name type="scientific">Novipirellula rosea</name>
    <dbReference type="NCBI Taxonomy" id="1031540"/>
    <lineage>
        <taxon>Bacteria</taxon>
        <taxon>Pseudomonadati</taxon>
        <taxon>Planctomycetota</taxon>
        <taxon>Planctomycetia</taxon>
        <taxon>Pirellulales</taxon>
        <taxon>Pirellulaceae</taxon>
        <taxon>Novipirellula</taxon>
    </lineage>
</organism>
<evidence type="ECO:0000313" key="2">
    <source>
        <dbReference type="EMBL" id="GAA4454134.1"/>
    </source>
</evidence>
<dbReference type="EMBL" id="BAABGA010000035">
    <property type="protein sequence ID" value="GAA4454134.1"/>
    <property type="molecule type" value="Genomic_DNA"/>
</dbReference>
<feature type="region of interest" description="Disordered" evidence="1">
    <location>
        <begin position="1"/>
        <end position="88"/>
    </location>
</feature>
<protein>
    <submittedName>
        <fullName evidence="2">Uncharacterized protein</fullName>
    </submittedName>
</protein>
<accession>A0ABP8MPS0</accession>
<dbReference type="Proteomes" id="UP001500840">
    <property type="component" value="Unassembled WGS sequence"/>
</dbReference>
<reference evidence="3" key="1">
    <citation type="journal article" date="2019" name="Int. J. Syst. Evol. Microbiol.">
        <title>The Global Catalogue of Microorganisms (GCM) 10K type strain sequencing project: providing services to taxonomists for standard genome sequencing and annotation.</title>
        <authorList>
            <consortium name="The Broad Institute Genomics Platform"/>
            <consortium name="The Broad Institute Genome Sequencing Center for Infectious Disease"/>
            <person name="Wu L."/>
            <person name="Ma J."/>
        </authorList>
    </citation>
    <scope>NUCLEOTIDE SEQUENCE [LARGE SCALE GENOMIC DNA]</scope>
    <source>
        <strain evidence="3">JCM 17759</strain>
    </source>
</reference>